<dbReference type="NCBIfam" id="TIGR00215">
    <property type="entry name" value="lpxB"/>
    <property type="match status" value="1"/>
</dbReference>
<dbReference type="GO" id="GO:0008915">
    <property type="term" value="F:lipid-A-disaccharide synthase activity"/>
    <property type="evidence" value="ECO:0007669"/>
    <property type="project" value="UniProtKB-UniRule"/>
</dbReference>
<evidence type="ECO:0000256" key="6">
    <source>
        <dbReference type="ARBA" id="ARBA00022556"/>
    </source>
</evidence>
<accession>A0AAE4AT04</accession>
<evidence type="ECO:0000256" key="5">
    <source>
        <dbReference type="ARBA" id="ARBA00022516"/>
    </source>
</evidence>
<evidence type="ECO:0000313" key="12">
    <source>
        <dbReference type="EMBL" id="MDQ0315555.1"/>
    </source>
</evidence>
<evidence type="ECO:0000256" key="2">
    <source>
        <dbReference type="ARBA" id="ARBA00007868"/>
    </source>
</evidence>
<comment type="caution">
    <text evidence="12">The sequence shown here is derived from an EMBL/GenBank/DDBJ whole genome shotgun (WGS) entry which is preliminary data.</text>
</comment>
<gene>
    <name evidence="12" type="ORF">J2S73_002012</name>
</gene>
<keyword evidence="6" id="KW-0441">Lipid A biosynthesis</keyword>
<evidence type="ECO:0000313" key="13">
    <source>
        <dbReference type="Proteomes" id="UP001229244"/>
    </source>
</evidence>
<keyword evidence="13" id="KW-1185">Reference proteome</keyword>
<keyword evidence="8 12" id="KW-0808">Transferase</keyword>
<dbReference type="EMBL" id="JAUSUL010000002">
    <property type="protein sequence ID" value="MDQ0315555.1"/>
    <property type="molecule type" value="Genomic_DNA"/>
</dbReference>
<reference evidence="12" key="1">
    <citation type="submission" date="2023-07" db="EMBL/GenBank/DDBJ databases">
        <title>Genomic Encyclopedia of Type Strains, Phase IV (KMG-IV): sequencing the most valuable type-strain genomes for metagenomic binning, comparative biology and taxonomic classification.</title>
        <authorList>
            <person name="Goeker M."/>
        </authorList>
    </citation>
    <scope>NUCLEOTIDE SEQUENCE</scope>
    <source>
        <strain evidence="12">DSM 21202</strain>
    </source>
</reference>
<evidence type="ECO:0000256" key="9">
    <source>
        <dbReference type="ARBA" id="ARBA00023098"/>
    </source>
</evidence>
<keyword evidence="9" id="KW-0443">Lipid metabolism</keyword>
<evidence type="ECO:0000256" key="7">
    <source>
        <dbReference type="ARBA" id="ARBA00022676"/>
    </source>
</evidence>
<dbReference type="GO" id="GO:0005543">
    <property type="term" value="F:phospholipid binding"/>
    <property type="evidence" value="ECO:0007669"/>
    <property type="project" value="TreeGrafter"/>
</dbReference>
<proteinExistence type="inferred from homology"/>
<protein>
    <recommendedName>
        <fullName evidence="4 11">Lipid-A-disaccharide synthase</fullName>
        <ecNumber evidence="3 11">2.4.1.182</ecNumber>
    </recommendedName>
</protein>
<evidence type="ECO:0000256" key="3">
    <source>
        <dbReference type="ARBA" id="ARBA00012687"/>
    </source>
</evidence>
<comment type="function">
    <text evidence="1">Condensation of UDP-2,3-diacylglucosamine and 2,3-diacylglucosamine-1-phosphate to form lipid A disaccharide, a precursor of lipid A, a phosphorylated glycolipid that anchors the lipopolysaccharide to the outer membrane of the cell.</text>
</comment>
<dbReference type="SUPFAM" id="SSF53756">
    <property type="entry name" value="UDP-Glycosyltransferase/glycogen phosphorylase"/>
    <property type="match status" value="1"/>
</dbReference>
<evidence type="ECO:0000256" key="10">
    <source>
        <dbReference type="ARBA" id="ARBA00048975"/>
    </source>
</evidence>
<name>A0AAE4AT04_9HYPH</name>
<keyword evidence="7 12" id="KW-0328">Glycosyltransferase</keyword>
<keyword evidence="5" id="KW-0444">Lipid biosynthesis</keyword>
<dbReference type="GO" id="GO:0009245">
    <property type="term" value="P:lipid A biosynthetic process"/>
    <property type="evidence" value="ECO:0007669"/>
    <property type="project" value="UniProtKB-UniRule"/>
</dbReference>
<comment type="similarity">
    <text evidence="2">Belongs to the LpxB family.</text>
</comment>
<dbReference type="PANTHER" id="PTHR30372">
    <property type="entry name" value="LIPID-A-DISACCHARIDE SYNTHASE"/>
    <property type="match status" value="1"/>
</dbReference>
<sequence>MTATERPLNVFVIAGEPSGDHLGGALMAALKAQTDGRVVFTGVGGETMQAEGLEPLFPFSDITVMGVDAIIRRLPQLLARIDQTASAVVTSRPDVLVIIDAPDFTHRVARRVRRRDPSIPIVDYVSPTVWVWRSGRARAMAAYVDRLMAVLPFEPGVHAELGGPTTTYVGHPVLETLLPQLPETGQGPDGSGPPVLLILPGSRGSEVRALLATFGETVARIAERVGEIRPVLPAVSHLADRIEAEVADWPIKPEVVRGREAKLKAFAEARAALAASGTVTLELAVAGVPMAVAYKLDGISRFLRTVNRIVPFVNYTTMVLPNIILDYGSGGVPASKAGAEGRTQDAFRHAIPDFLEEDVTPDKLADAVAPLLADTDERRRQLAAFERLHDLMRLNDGALPSEAAARTVLGVARTGRPALSAS</sequence>
<dbReference type="Pfam" id="PF02684">
    <property type="entry name" value="LpxB"/>
    <property type="match status" value="1"/>
</dbReference>
<comment type="catalytic activity">
    <reaction evidence="10">
        <text>a lipid X + a UDP-2-N,3-O-bis[(3R)-3-hydroxyacyl]-alpha-D-glucosamine = a lipid A disaccharide + UDP + H(+)</text>
        <dbReference type="Rhea" id="RHEA:67828"/>
        <dbReference type="ChEBI" id="CHEBI:15378"/>
        <dbReference type="ChEBI" id="CHEBI:58223"/>
        <dbReference type="ChEBI" id="CHEBI:137748"/>
        <dbReference type="ChEBI" id="CHEBI:176338"/>
        <dbReference type="ChEBI" id="CHEBI:176343"/>
        <dbReference type="EC" id="2.4.1.182"/>
    </reaction>
</comment>
<dbReference type="EC" id="2.4.1.182" evidence="3 11"/>
<dbReference type="InterPro" id="IPR003835">
    <property type="entry name" value="Glyco_trans_19"/>
</dbReference>
<dbReference type="Proteomes" id="UP001229244">
    <property type="component" value="Unassembled WGS sequence"/>
</dbReference>
<evidence type="ECO:0000256" key="8">
    <source>
        <dbReference type="ARBA" id="ARBA00022679"/>
    </source>
</evidence>
<dbReference type="GO" id="GO:0016020">
    <property type="term" value="C:membrane"/>
    <property type="evidence" value="ECO:0007669"/>
    <property type="project" value="GOC"/>
</dbReference>
<evidence type="ECO:0000256" key="1">
    <source>
        <dbReference type="ARBA" id="ARBA00002056"/>
    </source>
</evidence>
<evidence type="ECO:0000256" key="11">
    <source>
        <dbReference type="NCBIfam" id="TIGR00215"/>
    </source>
</evidence>
<dbReference type="PANTHER" id="PTHR30372:SF4">
    <property type="entry name" value="LIPID-A-DISACCHARIDE SYNTHASE, MITOCHONDRIAL-RELATED"/>
    <property type="match status" value="1"/>
</dbReference>
<dbReference type="RefSeq" id="WP_306885382.1">
    <property type="nucleotide sequence ID" value="NZ_JAUSUL010000002.1"/>
</dbReference>
<dbReference type="AlphaFoldDB" id="A0AAE4AT04"/>
<organism evidence="12 13">
    <name type="scientific">Amorphus orientalis</name>
    <dbReference type="NCBI Taxonomy" id="649198"/>
    <lineage>
        <taxon>Bacteria</taxon>
        <taxon>Pseudomonadati</taxon>
        <taxon>Pseudomonadota</taxon>
        <taxon>Alphaproteobacteria</taxon>
        <taxon>Hyphomicrobiales</taxon>
        <taxon>Amorphaceae</taxon>
        <taxon>Amorphus</taxon>
    </lineage>
</organism>
<evidence type="ECO:0000256" key="4">
    <source>
        <dbReference type="ARBA" id="ARBA00020902"/>
    </source>
</evidence>